<dbReference type="PANTHER" id="PTHR30193:SF1">
    <property type="entry name" value="ABC TRANSPORTER PERMEASE PROTEIN YESP-RELATED"/>
    <property type="match status" value="1"/>
</dbReference>
<name>F7YW03_9THEM</name>
<dbReference type="SUPFAM" id="SSF161098">
    <property type="entry name" value="MetI-like"/>
    <property type="match status" value="1"/>
</dbReference>
<dbReference type="CDD" id="cd06261">
    <property type="entry name" value="TM_PBP2"/>
    <property type="match status" value="1"/>
</dbReference>
<evidence type="ECO:0000256" key="7">
    <source>
        <dbReference type="RuleBase" id="RU363032"/>
    </source>
</evidence>
<keyword evidence="4 7" id="KW-0812">Transmembrane</keyword>
<dbReference type="STRING" id="688269.Theth_0395"/>
<evidence type="ECO:0000256" key="2">
    <source>
        <dbReference type="ARBA" id="ARBA00022448"/>
    </source>
</evidence>
<dbReference type="KEGG" id="tta:Theth_0395"/>
<evidence type="ECO:0000256" key="5">
    <source>
        <dbReference type="ARBA" id="ARBA00022989"/>
    </source>
</evidence>
<dbReference type="GO" id="GO:0055085">
    <property type="term" value="P:transmembrane transport"/>
    <property type="evidence" value="ECO:0007669"/>
    <property type="project" value="InterPro"/>
</dbReference>
<keyword evidence="10" id="KW-1185">Reference proteome</keyword>
<dbReference type="AlphaFoldDB" id="F7YW03"/>
<protein>
    <submittedName>
        <fullName evidence="9">Carbohydrate ABC transporter membrane protein 1, CUT1 family</fullName>
    </submittedName>
</protein>
<dbReference type="OrthoDB" id="9777304at2"/>
<dbReference type="InterPro" id="IPR000515">
    <property type="entry name" value="MetI-like"/>
</dbReference>
<evidence type="ECO:0000313" key="9">
    <source>
        <dbReference type="EMBL" id="AEH50490.1"/>
    </source>
</evidence>
<keyword evidence="2 7" id="KW-0813">Transport</keyword>
<dbReference type="PATRIC" id="fig|688269.3.peg.406"/>
<keyword evidence="6 7" id="KW-0472">Membrane</keyword>
<feature type="domain" description="ABC transmembrane type-1" evidence="8">
    <location>
        <begin position="68"/>
        <end position="279"/>
    </location>
</feature>
<feature type="transmembrane region" description="Helical" evidence="7">
    <location>
        <begin position="12"/>
        <end position="39"/>
    </location>
</feature>
<dbReference type="eggNOG" id="COG1175">
    <property type="taxonomic scope" value="Bacteria"/>
</dbReference>
<feature type="transmembrane region" description="Helical" evidence="7">
    <location>
        <begin position="152"/>
        <end position="177"/>
    </location>
</feature>
<feature type="transmembrane region" description="Helical" evidence="7">
    <location>
        <begin position="198"/>
        <end position="223"/>
    </location>
</feature>
<dbReference type="PANTHER" id="PTHR30193">
    <property type="entry name" value="ABC TRANSPORTER PERMEASE PROTEIN"/>
    <property type="match status" value="1"/>
</dbReference>
<dbReference type="GO" id="GO:0005886">
    <property type="term" value="C:plasma membrane"/>
    <property type="evidence" value="ECO:0007669"/>
    <property type="project" value="UniProtKB-SubCell"/>
</dbReference>
<evidence type="ECO:0000313" key="10">
    <source>
        <dbReference type="Proteomes" id="UP000006804"/>
    </source>
</evidence>
<evidence type="ECO:0000256" key="1">
    <source>
        <dbReference type="ARBA" id="ARBA00004651"/>
    </source>
</evidence>
<sequence>MKGSKLKKYIGLLYISPWLIGTAIFTVYPFMASFILGFMDYRLTGAPKFVGLANYIRMFNDKLFWISLFATFKFVLLSVPARLAFALLIAIVLNASLKGINLYRTIYYIPSILGGNIAIAVLWRFLFQRYGLINQMLGIFGLPPVLWFSTEWGALITISTLRVWQFGSAMVIFLAGLRDIPQEYYEAAAIDGANKRQIFWKITMPLLSPVIFFNLVMGMIHAFQEFNAPFMITGGGPMYRTYLFSMMIYDNAFKLYNMGYASALSWFLFVIIAAFAAIIFRSSKYWVYYTS</sequence>
<reference evidence="9 10" key="1">
    <citation type="submission" date="2010-11" db="EMBL/GenBank/DDBJ databases">
        <title>The complete genome of Thermotoga thermarum DSM 5069.</title>
        <authorList>
            <consortium name="US DOE Joint Genome Institute (JGI-PGF)"/>
            <person name="Lucas S."/>
            <person name="Copeland A."/>
            <person name="Lapidus A."/>
            <person name="Bruce D."/>
            <person name="Goodwin L."/>
            <person name="Pitluck S."/>
            <person name="Kyrpides N."/>
            <person name="Mavromatis K."/>
            <person name="Ivanova N."/>
            <person name="Zeytun A."/>
            <person name="Brettin T."/>
            <person name="Detter J.C."/>
            <person name="Tapia R."/>
            <person name="Han C."/>
            <person name="Land M."/>
            <person name="Hauser L."/>
            <person name="Markowitz V."/>
            <person name="Cheng J.-F."/>
            <person name="Hugenholtz P."/>
            <person name="Woyke T."/>
            <person name="Wu D."/>
            <person name="Spring S."/>
            <person name="Schroeder M."/>
            <person name="Brambilla E."/>
            <person name="Klenk H.-P."/>
            <person name="Eisen J.A."/>
        </authorList>
    </citation>
    <scope>NUCLEOTIDE SEQUENCE [LARGE SCALE GENOMIC DNA]</scope>
    <source>
        <strain evidence="9 10">DSM 5069</strain>
    </source>
</reference>
<dbReference type="PROSITE" id="PS50928">
    <property type="entry name" value="ABC_TM1"/>
    <property type="match status" value="1"/>
</dbReference>
<dbReference type="Pfam" id="PF00528">
    <property type="entry name" value="BPD_transp_1"/>
    <property type="match status" value="1"/>
</dbReference>
<dbReference type="RefSeq" id="WP_013931713.1">
    <property type="nucleotide sequence ID" value="NC_015707.1"/>
</dbReference>
<dbReference type="Proteomes" id="UP000006804">
    <property type="component" value="Chromosome"/>
</dbReference>
<evidence type="ECO:0000256" key="3">
    <source>
        <dbReference type="ARBA" id="ARBA00022475"/>
    </source>
</evidence>
<keyword evidence="5 7" id="KW-1133">Transmembrane helix</keyword>
<gene>
    <name evidence="9" type="ORF">Theth_0395</name>
</gene>
<dbReference type="EMBL" id="CP002351">
    <property type="protein sequence ID" value="AEH50490.1"/>
    <property type="molecule type" value="Genomic_DNA"/>
</dbReference>
<accession>F7YW03</accession>
<feature type="transmembrane region" description="Helical" evidence="7">
    <location>
        <begin position="105"/>
        <end position="126"/>
    </location>
</feature>
<organism evidence="9 10">
    <name type="scientific">Pseudothermotoga thermarum DSM 5069</name>
    <dbReference type="NCBI Taxonomy" id="688269"/>
    <lineage>
        <taxon>Bacteria</taxon>
        <taxon>Thermotogati</taxon>
        <taxon>Thermotogota</taxon>
        <taxon>Thermotogae</taxon>
        <taxon>Thermotogales</taxon>
        <taxon>Thermotogaceae</taxon>
        <taxon>Pseudothermotoga</taxon>
    </lineage>
</organism>
<feature type="transmembrane region" description="Helical" evidence="7">
    <location>
        <begin position="260"/>
        <end position="280"/>
    </location>
</feature>
<evidence type="ECO:0000256" key="4">
    <source>
        <dbReference type="ARBA" id="ARBA00022692"/>
    </source>
</evidence>
<dbReference type="InterPro" id="IPR035906">
    <property type="entry name" value="MetI-like_sf"/>
</dbReference>
<dbReference type="Gene3D" id="1.10.3720.10">
    <property type="entry name" value="MetI-like"/>
    <property type="match status" value="1"/>
</dbReference>
<dbReference type="HOGENOM" id="CLU_016047_0_2_0"/>
<evidence type="ECO:0000259" key="8">
    <source>
        <dbReference type="PROSITE" id="PS50928"/>
    </source>
</evidence>
<comment type="subcellular location">
    <subcellularLocation>
        <location evidence="1 7">Cell membrane</location>
        <topology evidence="1 7">Multi-pass membrane protein</topology>
    </subcellularLocation>
</comment>
<dbReference type="InterPro" id="IPR051393">
    <property type="entry name" value="ABC_transporter_permease"/>
</dbReference>
<evidence type="ECO:0000256" key="6">
    <source>
        <dbReference type="ARBA" id="ARBA00023136"/>
    </source>
</evidence>
<proteinExistence type="inferred from homology"/>
<keyword evidence="3" id="KW-1003">Cell membrane</keyword>
<feature type="transmembrane region" description="Helical" evidence="7">
    <location>
        <begin position="63"/>
        <end position="93"/>
    </location>
</feature>
<comment type="similarity">
    <text evidence="7">Belongs to the binding-protein-dependent transport system permease family.</text>
</comment>